<organism evidence="1 2">
    <name type="scientific">Smallanthus sonchifolius</name>
    <dbReference type="NCBI Taxonomy" id="185202"/>
    <lineage>
        <taxon>Eukaryota</taxon>
        <taxon>Viridiplantae</taxon>
        <taxon>Streptophyta</taxon>
        <taxon>Embryophyta</taxon>
        <taxon>Tracheophyta</taxon>
        <taxon>Spermatophyta</taxon>
        <taxon>Magnoliopsida</taxon>
        <taxon>eudicotyledons</taxon>
        <taxon>Gunneridae</taxon>
        <taxon>Pentapetalae</taxon>
        <taxon>asterids</taxon>
        <taxon>campanulids</taxon>
        <taxon>Asterales</taxon>
        <taxon>Asteraceae</taxon>
        <taxon>Asteroideae</taxon>
        <taxon>Heliantheae alliance</taxon>
        <taxon>Millerieae</taxon>
        <taxon>Smallanthus</taxon>
    </lineage>
</organism>
<evidence type="ECO:0000313" key="1">
    <source>
        <dbReference type="EMBL" id="KAI3806307.1"/>
    </source>
</evidence>
<evidence type="ECO:0000313" key="2">
    <source>
        <dbReference type="Proteomes" id="UP001056120"/>
    </source>
</evidence>
<dbReference type="Proteomes" id="UP001056120">
    <property type="component" value="Linkage Group LG08"/>
</dbReference>
<dbReference type="EMBL" id="CM042025">
    <property type="protein sequence ID" value="KAI3806307.1"/>
    <property type="molecule type" value="Genomic_DNA"/>
</dbReference>
<accession>A0ACB9IGV5</accession>
<comment type="caution">
    <text evidence="1">The sequence shown here is derived from an EMBL/GenBank/DDBJ whole genome shotgun (WGS) entry which is preliminary data.</text>
</comment>
<gene>
    <name evidence="1" type="ORF">L1987_22206</name>
</gene>
<reference evidence="1 2" key="2">
    <citation type="journal article" date="2022" name="Mol. Ecol. Resour.">
        <title>The genomes of chicory, endive, great burdock and yacon provide insights into Asteraceae paleo-polyploidization history and plant inulin production.</title>
        <authorList>
            <person name="Fan W."/>
            <person name="Wang S."/>
            <person name="Wang H."/>
            <person name="Wang A."/>
            <person name="Jiang F."/>
            <person name="Liu H."/>
            <person name="Zhao H."/>
            <person name="Xu D."/>
            <person name="Zhang Y."/>
        </authorList>
    </citation>
    <scope>NUCLEOTIDE SEQUENCE [LARGE SCALE GENOMIC DNA]</scope>
    <source>
        <strain evidence="2">cv. Yunnan</strain>
        <tissue evidence="1">Leaves</tissue>
    </source>
</reference>
<proteinExistence type="predicted"/>
<protein>
    <submittedName>
        <fullName evidence="1">Uncharacterized protein</fullName>
    </submittedName>
</protein>
<sequence>MPKYARFLKDIRTNKRKLEELSHVTLNEECLVVLQNKLPKKMRDPESFTIPCLISILSVCNVLADLGASINLIPYAVFEKPKPTRMSVHLADRSVKLTLRVDDEEVTFDIGRSMQHTKNQDALYFIETFYSCVSDHLHDTVEEESLGTQIVGGETLDLVGEDQFEE</sequence>
<name>A0ACB9IGV5_9ASTR</name>
<reference evidence="2" key="1">
    <citation type="journal article" date="2022" name="Mol. Ecol. Resour.">
        <title>The genomes of chicory, endive, great burdock and yacon provide insights into Asteraceae palaeo-polyploidization history and plant inulin production.</title>
        <authorList>
            <person name="Fan W."/>
            <person name="Wang S."/>
            <person name="Wang H."/>
            <person name="Wang A."/>
            <person name="Jiang F."/>
            <person name="Liu H."/>
            <person name="Zhao H."/>
            <person name="Xu D."/>
            <person name="Zhang Y."/>
        </authorList>
    </citation>
    <scope>NUCLEOTIDE SEQUENCE [LARGE SCALE GENOMIC DNA]</scope>
    <source>
        <strain evidence="2">cv. Yunnan</strain>
    </source>
</reference>
<keyword evidence="2" id="KW-1185">Reference proteome</keyword>